<dbReference type="AlphaFoldDB" id="A0A1G9X3C0"/>
<name>A0A1G9X3C0_9EURY</name>
<accession>A0A1G9X3C0</accession>
<keyword evidence="1" id="KW-1133">Transmembrane helix</keyword>
<dbReference type="OrthoDB" id="346415at2157"/>
<gene>
    <name evidence="2" type="ORF">SAMN05192554_109132</name>
</gene>
<organism evidence="2 3">
    <name type="scientific">Haloarchaeobius iranensis</name>
    <dbReference type="NCBI Taxonomy" id="996166"/>
    <lineage>
        <taxon>Archaea</taxon>
        <taxon>Methanobacteriati</taxon>
        <taxon>Methanobacteriota</taxon>
        <taxon>Stenosarchaea group</taxon>
        <taxon>Halobacteria</taxon>
        <taxon>Halobacteriales</taxon>
        <taxon>Halorubellaceae</taxon>
        <taxon>Haloarchaeobius</taxon>
    </lineage>
</organism>
<keyword evidence="1" id="KW-0472">Membrane</keyword>
<sequence>MPKRTGTSHALAAFVMLVGGTYLKDVLKLYVDAGDVATVVADAAGTVAAHPDVDATAESVTLVMTGLVVAALAFVWGYAYHRTVL</sequence>
<evidence type="ECO:0000256" key="1">
    <source>
        <dbReference type="SAM" id="Phobius"/>
    </source>
</evidence>
<feature type="transmembrane region" description="Helical" evidence="1">
    <location>
        <begin position="60"/>
        <end position="80"/>
    </location>
</feature>
<evidence type="ECO:0000313" key="2">
    <source>
        <dbReference type="EMBL" id="SDM91240.1"/>
    </source>
</evidence>
<dbReference type="EMBL" id="FNIA01000009">
    <property type="protein sequence ID" value="SDM91240.1"/>
    <property type="molecule type" value="Genomic_DNA"/>
</dbReference>
<reference evidence="2 3" key="1">
    <citation type="submission" date="2016-10" db="EMBL/GenBank/DDBJ databases">
        <authorList>
            <person name="de Groot N.N."/>
        </authorList>
    </citation>
    <scope>NUCLEOTIDE SEQUENCE [LARGE SCALE GENOMIC DNA]</scope>
    <source>
        <strain evidence="3">EB21,IBRC-M 10013,KCTC 4048</strain>
    </source>
</reference>
<dbReference type="Proteomes" id="UP000199370">
    <property type="component" value="Unassembled WGS sequence"/>
</dbReference>
<keyword evidence="1" id="KW-0812">Transmembrane</keyword>
<protein>
    <submittedName>
        <fullName evidence="2">Uncharacterized protein</fullName>
    </submittedName>
</protein>
<dbReference type="RefSeq" id="WP_089733407.1">
    <property type="nucleotide sequence ID" value="NZ_FNIA01000009.1"/>
</dbReference>
<evidence type="ECO:0000313" key="3">
    <source>
        <dbReference type="Proteomes" id="UP000199370"/>
    </source>
</evidence>
<proteinExistence type="predicted"/>
<keyword evidence="3" id="KW-1185">Reference proteome</keyword>